<comment type="caution">
    <text evidence="2">The sequence shown here is derived from an EMBL/GenBank/DDBJ whole genome shotgun (WGS) entry which is preliminary data.</text>
</comment>
<sequence>MEIENSQKEIENRIFTFRKTQVMIDKDLAEMYGVDTKVLNQAVKRNIERFPDSFRFQLTENERNELVTICDRLQKLKHSSVFPYAFTEQGIAMLSAVLRSETAIVVSIKIMNAFVQMRKLVLDNAGLFQRLDKLEVSQIETNQKFEQLFKALESKTEQPDKGIFFEGQIFDAYVFVADLIKKAKTSIILVDNYVDETVLILLAKRNKDVVATIYTKQINPQFKLDIKKHNGQYPAIEIKILTDTHDRFLLLDHKELYHIGASLKDLGKKWFAFSRMDDFAPEILNRIQKNNE</sequence>
<evidence type="ECO:0000259" key="1">
    <source>
        <dbReference type="Pfam" id="PF10543"/>
    </source>
</evidence>
<keyword evidence="3" id="KW-1185">Reference proteome</keyword>
<organism evidence="2 3">
    <name type="scientific">Geofilum rubicundum JCM 15548</name>
    <dbReference type="NCBI Taxonomy" id="1236989"/>
    <lineage>
        <taxon>Bacteria</taxon>
        <taxon>Pseudomonadati</taxon>
        <taxon>Bacteroidota</taxon>
        <taxon>Bacteroidia</taxon>
        <taxon>Marinilabiliales</taxon>
        <taxon>Marinilabiliaceae</taxon>
        <taxon>Geofilum</taxon>
    </lineage>
</organism>
<dbReference type="InterPro" id="IPR018873">
    <property type="entry name" value="KilA-N_DNA-bd_domain"/>
</dbReference>
<protein>
    <recommendedName>
        <fullName evidence="1">KilA-N DNA-binding domain-containing protein</fullName>
    </recommendedName>
</protein>
<dbReference type="AlphaFoldDB" id="A0A0E9M1C9"/>
<dbReference type="RefSeq" id="WP_062126987.1">
    <property type="nucleotide sequence ID" value="NZ_BAZW01000039.1"/>
</dbReference>
<dbReference type="EMBL" id="BAZW01000039">
    <property type="protein sequence ID" value="GAO31176.1"/>
    <property type="molecule type" value="Genomic_DNA"/>
</dbReference>
<name>A0A0E9M1C9_9BACT</name>
<dbReference type="STRING" id="1236989.JCM15548_13517"/>
<proteinExistence type="predicted"/>
<dbReference type="OrthoDB" id="9816206at2"/>
<evidence type="ECO:0000313" key="3">
    <source>
        <dbReference type="Proteomes" id="UP000032900"/>
    </source>
</evidence>
<accession>A0A0E9M1C9</accession>
<gene>
    <name evidence="2" type="ORF">JCM15548_13517</name>
</gene>
<reference evidence="2 3" key="1">
    <citation type="journal article" date="2015" name="Microbes Environ.">
        <title>Distribution and evolution of nitrogen fixation genes in the phylum bacteroidetes.</title>
        <authorList>
            <person name="Inoue J."/>
            <person name="Oshima K."/>
            <person name="Suda W."/>
            <person name="Sakamoto M."/>
            <person name="Iino T."/>
            <person name="Noda S."/>
            <person name="Hongoh Y."/>
            <person name="Hattori M."/>
            <person name="Ohkuma M."/>
        </authorList>
    </citation>
    <scope>NUCLEOTIDE SEQUENCE [LARGE SCALE GENOMIC DNA]</scope>
    <source>
        <strain evidence="2">JCM 15548</strain>
    </source>
</reference>
<dbReference type="Proteomes" id="UP000032900">
    <property type="component" value="Unassembled WGS sequence"/>
</dbReference>
<evidence type="ECO:0000313" key="2">
    <source>
        <dbReference type="EMBL" id="GAO31176.1"/>
    </source>
</evidence>
<dbReference type="Pfam" id="PF10543">
    <property type="entry name" value="ORF6N"/>
    <property type="match status" value="1"/>
</dbReference>
<feature type="domain" description="KilA-N DNA-binding" evidence="1">
    <location>
        <begin position="12"/>
        <end position="97"/>
    </location>
</feature>